<sequence length="498" mass="52258">MLRFIAGRWALWSTAKQRSQPIVQIGRLGECTPAAKGKKAIESRRQTDRKNQTSQSGESAFAGMSEGDMGNEVEFMIRNTGAHSGPSPSSASGRRASRRGGSAEFAAGADGEDNFQPMIREIELPSGKAQTSAAWNMEAAAMPKVPTPSIERLLACRSAGEVLATCAKRLEEVRESRGELSTSLGELALAVQLLGQWSSGYQKAALRDKRLAASLSALAEHAPVLEPWALVSTFRGVARIASLSSGGATAAAASSAAKSLIEAASERLPELDVAQVALLLRSLVGGGPELRSSKAGAGLRDGLVAMLELRAQELEPVTAALLVPALVKLRSSGGAQLAGAISKRVTEGARNLKAVDVAAAAHGLAALRVTSPRLLEQTEKVLQQQVHLCTPRSVVQFAAALSEGRAEPESFRDFLMPVARSFILDFGPRDLCTLAEAFCKASVADPDFLADLAQSLEPKVGNMGPHEVSVALSVFAPVAYAVPNLLPAVADQTKGLVD</sequence>
<dbReference type="AlphaFoldDB" id="A0A813JYU8"/>
<feature type="compositionally biased region" description="Low complexity" evidence="1">
    <location>
        <begin position="81"/>
        <end position="109"/>
    </location>
</feature>
<feature type="non-terminal residue" evidence="2">
    <location>
        <position position="498"/>
    </location>
</feature>
<feature type="region of interest" description="Disordered" evidence="1">
    <location>
        <begin position="34"/>
        <end position="66"/>
    </location>
</feature>
<reference evidence="2" key="1">
    <citation type="submission" date="2021-02" db="EMBL/GenBank/DDBJ databases">
        <authorList>
            <person name="Dougan E. K."/>
            <person name="Rhodes N."/>
            <person name="Thang M."/>
            <person name="Chan C."/>
        </authorList>
    </citation>
    <scope>NUCLEOTIDE SEQUENCE</scope>
</reference>
<protein>
    <submittedName>
        <fullName evidence="2">Uncharacterized protein</fullName>
    </submittedName>
</protein>
<dbReference type="Proteomes" id="UP000626109">
    <property type="component" value="Unassembled WGS sequence"/>
</dbReference>
<gene>
    <name evidence="2" type="ORF">PGLA2088_LOCUS26937</name>
</gene>
<accession>A0A813JYU8</accession>
<evidence type="ECO:0000313" key="2">
    <source>
        <dbReference type="EMBL" id="CAE8690401.1"/>
    </source>
</evidence>
<name>A0A813JYU8_POLGL</name>
<evidence type="ECO:0000256" key="1">
    <source>
        <dbReference type="SAM" id="MobiDB-lite"/>
    </source>
</evidence>
<feature type="non-terminal residue" evidence="2">
    <location>
        <position position="1"/>
    </location>
</feature>
<dbReference type="EMBL" id="CAJNNW010027249">
    <property type="protein sequence ID" value="CAE8690401.1"/>
    <property type="molecule type" value="Genomic_DNA"/>
</dbReference>
<proteinExistence type="predicted"/>
<comment type="caution">
    <text evidence="2">The sequence shown here is derived from an EMBL/GenBank/DDBJ whole genome shotgun (WGS) entry which is preliminary data.</text>
</comment>
<organism evidence="2 3">
    <name type="scientific">Polarella glacialis</name>
    <name type="common">Dinoflagellate</name>
    <dbReference type="NCBI Taxonomy" id="89957"/>
    <lineage>
        <taxon>Eukaryota</taxon>
        <taxon>Sar</taxon>
        <taxon>Alveolata</taxon>
        <taxon>Dinophyceae</taxon>
        <taxon>Suessiales</taxon>
        <taxon>Suessiaceae</taxon>
        <taxon>Polarella</taxon>
    </lineage>
</organism>
<feature type="region of interest" description="Disordered" evidence="1">
    <location>
        <begin position="79"/>
        <end position="110"/>
    </location>
</feature>
<feature type="compositionally biased region" description="Basic and acidic residues" evidence="1">
    <location>
        <begin position="39"/>
        <end position="51"/>
    </location>
</feature>
<evidence type="ECO:0000313" key="3">
    <source>
        <dbReference type="Proteomes" id="UP000626109"/>
    </source>
</evidence>